<proteinExistence type="predicted"/>
<accession>A0A6J7DAS3</accession>
<sequence length="276" mass="31307">MTSRATDGQEQAIPLTDILISVRGWPAALDPRYPQFVEQLRGRGLVVHDIFVDGKDKADFRVWASAYLNEIERLPIAPDQRQLLGYCLGGKILLEVTHQLCARGEPPRYVGLVDARDLAPLIQIQRGVYRKYRIPMQRRVRHQARLLTDPYQPPAIRTVLKMWVRAARLSFGKWRARGYRRTQPEGDYWTETRHSYSANLRDIGCPVHLYNTSDYIGENLGDATLGLAPILRGGVALRTFESTHLGCVDGAAAEPLVNLIVEDLRSPSALWVDQRR</sequence>
<gene>
    <name evidence="1" type="ORF">UFOPK3417_00488</name>
    <name evidence="2" type="ORF">UFOPK4306_02208</name>
</gene>
<evidence type="ECO:0000313" key="1">
    <source>
        <dbReference type="EMBL" id="CAB4866045.1"/>
    </source>
</evidence>
<dbReference type="AlphaFoldDB" id="A0A6J7DAS3"/>
<protein>
    <submittedName>
        <fullName evidence="1">Unannotated protein</fullName>
    </submittedName>
</protein>
<reference evidence="1" key="1">
    <citation type="submission" date="2020-05" db="EMBL/GenBank/DDBJ databases">
        <authorList>
            <person name="Chiriac C."/>
            <person name="Salcher M."/>
            <person name="Ghai R."/>
            <person name="Kavagutti S V."/>
        </authorList>
    </citation>
    <scope>NUCLEOTIDE SEQUENCE</scope>
</reference>
<organism evidence="1">
    <name type="scientific">freshwater metagenome</name>
    <dbReference type="NCBI Taxonomy" id="449393"/>
    <lineage>
        <taxon>unclassified sequences</taxon>
        <taxon>metagenomes</taxon>
        <taxon>ecological metagenomes</taxon>
    </lineage>
</organism>
<dbReference type="EMBL" id="CAFBQP010000116">
    <property type="protein sequence ID" value="CAB5067871.1"/>
    <property type="molecule type" value="Genomic_DNA"/>
</dbReference>
<evidence type="ECO:0000313" key="2">
    <source>
        <dbReference type="EMBL" id="CAB5067871.1"/>
    </source>
</evidence>
<dbReference type="EMBL" id="CAFBLR010000029">
    <property type="protein sequence ID" value="CAB4866045.1"/>
    <property type="molecule type" value="Genomic_DNA"/>
</dbReference>
<dbReference type="Gene3D" id="3.40.50.1820">
    <property type="entry name" value="alpha/beta hydrolase"/>
    <property type="match status" value="1"/>
</dbReference>
<name>A0A6J7DAS3_9ZZZZ</name>
<dbReference type="InterPro" id="IPR029058">
    <property type="entry name" value="AB_hydrolase_fold"/>
</dbReference>
<dbReference type="SUPFAM" id="SSF53474">
    <property type="entry name" value="alpha/beta-Hydrolases"/>
    <property type="match status" value="1"/>
</dbReference>